<dbReference type="AlphaFoldDB" id="A0A9W8XQ43"/>
<evidence type="ECO:0000313" key="2">
    <source>
        <dbReference type="Proteomes" id="UP001140513"/>
    </source>
</evidence>
<proteinExistence type="predicted"/>
<comment type="caution">
    <text evidence="1">The sequence shown here is derived from an EMBL/GenBank/DDBJ whole genome shotgun (WGS) entry which is preliminary data.</text>
</comment>
<dbReference type="OrthoDB" id="4226149at2759"/>
<name>A0A9W8XQ43_9PLEO</name>
<dbReference type="RefSeq" id="XP_056073650.1">
    <property type="nucleotide sequence ID" value="XM_056213342.1"/>
</dbReference>
<accession>A0A9W8XQ43</accession>
<dbReference type="EMBL" id="JAPEUX010000003">
    <property type="protein sequence ID" value="KAJ4356524.1"/>
    <property type="molecule type" value="Genomic_DNA"/>
</dbReference>
<dbReference type="PANTHER" id="PTHR38791">
    <property type="entry name" value="ZN(II)2CYS6 TRANSCRIPTION FACTOR (EUROFUNG)-RELATED-RELATED"/>
    <property type="match status" value="1"/>
</dbReference>
<organism evidence="1 2">
    <name type="scientific">Didymosphaeria variabile</name>
    <dbReference type="NCBI Taxonomy" id="1932322"/>
    <lineage>
        <taxon>Eukaryota</taxon>
        <taxon>Fungi</taxon>
        <taxon>Dikarya</taxon>
        <taxon>Ascomycota</taxon>
        <taxon>Pezizomycotina</taxon>
        <taxon>Dothideomycetes</taxon>
        <taxon>Pleosporomycetidae</taxon>
        <taxon>Pleosporales</taxon>
        <taxon>Massarineae</taxon>
        <taxon>Didymosphaeriaceae</taxon>
        <taxon>Didymosphaeria</taxon>
    </lineage>
</organism>
<keyword evidence="2" id="KW-1185">Reference proteome</keyword>
<gene>
    <name evidence="1" type="ORF">N0V89_004558</name>
</gene>
<dbReference type="Proteomes" id="UP001140513">
    <property type="component" value="Unassembled WGS sequence"/>
</dbReference>
<reference evidence="1" key="1">
    <citation type="submission" date="2022-10" db="EMBL/GenBank/DDBJ databases">
        <title>Tapping the CABI collections for fungal endophytes: first genome assemblies for Collariella, Neodidymelliopsis, Ascochyta clinopodiicola, Didymella pomorum, Didymosphaeria variabile, Neocosmospora piperis and Neocucurbitaria cava.</title>
        <authorList>
            <person name="Hill R."/>
        </authorList>
    </citation>
    <scope>NUCLEOTIDE SEQUENCE</scope>
    <source>
        <strain evidence="1">IMI 356815</strain>
    </source>
</reference>
<evidence type="ECO:0000313" key="1">
    <source>
        <dbReference type="EMBL" id="KAJ4356524.1"/>
    </source>
</evidence>
<sequence>MAVDRQLKTRAPAKFGIKTYSSPLSQSAIMSVRESMSAVFESLQEPYQTIEDRRTLHKKYQSAIRRLRDELSHSSSRDPPLESVWLFAMYEMTVNIDQSDRTWLTHLEGFFALLQEPHNDAFKHLMFYKALQYLTKSNDHNKDGRESDIIETERTPFTIDLSKLRLRTYVFEMEELLHSAEHPRQIDIQRIRGNVKRVYRDLAVVSAHAEAGNAKVLLQIDQLLNPNGVARPTRHSNKLPHEALMAAESIYRSTMTLLPNTEAPSVPLSMSLDTGGFGLSQLITVIWPLYCASTAPGMTTFRREEMRQTLRHIGVVARIPKAMALDKEYIWVFPHREAVARVDYSHAGVEIYGVPRLSVLLLHPQLKAEYLQMCSRNLSARFTFGFKSLAEDLGPLELPGNILQDLSHATLVMDYSPRDIPFDTSSDVADIWSSIQYGVDALSLKAPNLSTLRVTYITDAKCFPDGGLEDVDVHNFLPDPPAHVLTLPLAQKGTYAPSPQVILV</sequence>
<protein>
    <submittedName>
        <fullName evidence="1">Uncharacterized protein</fullName>
    </submittedName>
</protein>
<dbReference type="InterPro" id="IPR053175">
    <property type="entry name" value="DHMBA_Reg_Transcription_Factor"/>
</dbReference>
<dbReference type="GeneID" id="80908088"/>